<dbReference type="InterPro" id="IPR046341">
    <property type="entry name" value="SET_dom_sf"/>
</dbReference>
<protein>
    <recommendedName>
        <fullName evidence="9">Suppressor of anucleate metulae protein B</fullName>
    </recommendedName>
</protein>
<keyword evidence="1" id="KW-0479">Metal-binding</keyword>
<dbReference type="GO" id="GO:0008270">
    <property type="term" value="F:zinc ion binding"/>
    <property type="evidence" value="ECO:0007669"/>
    <property type="project" value="UniProtKB-KW"/>
</dbReference>
<dbReference type="SMART" id="SM00317">
    <property type="entry name" value="SET"/>
    <property type="match status" value="1"/>
</dbReference>
<dbReference type="Pfam" id="PF00856">
    <property type="entry name" value="SET"/>
    <property type="match status" value="1"/>
</dbReference>
<evidence type="ECO:0000256" key="2">
    <source>
        <dbReference type="ARBA" id="ARBA00022771"/>
    </source>
</evidence>
<accession>A0A9P7QJ72</accession>
<organism evidence="7 8">
    <name type="scientific">Claviceps aff. purpurea</name>
    <dbReference type="NCBI Taxonomy" id="1967640"/>
    <lineage>
        <taxon>Eukaryota</taxon>
        <taxon>Fungi</taxon>
        <taxon>Dikarya</taxon>
        <taxon>Ascomycota</taxon>
        <taxon>Pezizomycotina</taxon>
        <taxon>Sordariomycetes</taxon>
        <taxon>Hypocreomycetidae</taxon>
        <taxon>Hypocreales</taxon>
        <taxon>Clavicipitaceae</taxon>
        <taxon>Claviceps</taxon>
    </lineage>
</organism>
<keyword evidence="2 4" id="KW-0863">Zinc-finger</keyword>
<dbReference type="Gene3D" id="1.25.40.10">
    <property type="entry name" value="Tetratricopeptide repeat domain"/>
    <property type="match status" value="1"/>
</dbReference>
<feature type="domain" description="MYND-type" evidence="6">
    <location>
        <begin position="471"/>
        <end position="513"/>
    </location>
</feature>
<keyword evidence="3" id="KW-0862">Zinc</keyword>
<dbReference type="InterPro" id="IPR011990">
    <property type="entry name" value="TPR-like_helical_dom_sf"/>
</dbReference>
<proteinExistence type="predicted"/>
<dbReference type="Gene3D" id="6.10.140.2220">
    <property type="match status" value="1"/>
</dbReference>
<evidence type="ECO:0000256" key="3">
    <source>
        <dbReference type="ARBA" id="ARBA00022833"/>
    </source>
</evidence>
<dbReference type="Pfam" id="PF01753">
    <property type="entry name" value="zf-MYND"/>
    <property type="match status" value="1"/>
</dbReference>
<feature type="domain" description="SET" evidence="5">
    <location>
        <begin position="9"/>
        <end position="154"/>
    </location>
</feature>
<comment type="caution">
    <text evidence="7">The sequence shown here is derived from an EMBL/GenBank/DDBJ whole genome shotgun (WGS) entry which is preliminary data.</text>
</comment>
<dbReference type="SUPFAM" id="SSF144232">
    <property type="entry name" value="HIT/MYND zinc finger-like"/>
    <property type="match status" value="1"/>
</dbReference>
<evidence type="ECO:0000259" key="6">
    <source>
        <dbReference type="PROSITE" id="PS50865"/>
    </source>
</evidence>
<dbReference type="PROSITE" id="PS50280">
    <property type="entry name" value="SET"/>
    <property type="match status" value="1"/>
</dbReference>
<dbReference type="Proteomes" id="UP000707071">
    <property type="component" value="Unassembled WGS sequence"/>
</dbReference>
<gene>
    <name evidence="7" type="ORF">E4U09_001464</name>
</gene>
<evidence type="ECO:0000256" key="1">
    <source>
        <dbReference type="ARBA" id="ARBA00022723"/>
    </source>
</evidence>
<dbReference type="InterPro" id="IPR053185">
    <property type="entry name" value="SET_domain_protein"/>
</dbReference>
<dbReference type="PANTHER" id="PTHR47332:SF2">
    <property type="entry name" value="SET-6"/>
    <property type="match status" value="1"/>
</dbReference>
<evidence type="ECO:0000259" key="5">
    <source>
        <dbReference type="PROSITE" id="PS50280"/>
    </source>
</evidence>
<dbReference type="EMBL" id="SRRH01000155">
    <property type="protein sequence ID" value="KAG6297139.1"/>
    <property type="molecule type" value="Genomic_DNA"/>
</dbReference>
<evidence type="ECO:0008006" key="9">
    <source>
        <dbReference type="Google" id="ProtNLM"/>
    </source>
</evidence>
<dbReference type="InterPro" id="IPR002893">
    <property type="entry name" value="Znf_MYND"/>
</dbReference>
<dbReference type="Gene3D" id="2.170.270.10">
    <property type="entry name" value="SET domain"/>
    <property type="match status" value="1"/>
</dbReference>
<evidence type="ECO:0000313" key="7">
    <source>
        <dbReference type="EMBL" id="KAG6297139.1"/>
    </source>
</evidence>
<dbReference type="PROSITE" id="PS50865">
    <property type="entry name" value="ZF_MYND_2"/>
    <property type="match status" value="1"/>
</dbReference>
<dbReference type="AlphaFoldDB" id="A0A9P7QJ72"/>
<sequence length="548" mass="62674">MDTPEAGNAMYAVRNVPGKGKGLVATRDIPEGTRILSERPLIHVPFETSDEERKGIICLQVKYLNKEQRDIFLSFPNRFPHSDAATRYSGIFRTSCIQAANEPQESFAIFPHACRINHDCDDNAMKEWNCDTQQLTVHAMRDIEEGEEITVAYTPFFNTHEFRQETFKRDYHFTCLCRACSLPKYLIEERDRIASQIVCLLSRSQEVPCDCDPSPALTALNYIDARASLFEELGREDRYYAMTVSEAAGLAIKMGDLARGRVFSQRAAAIWQRLAGSDNPITKDYIAKSQFPESHYQYGVFNIWPTAVSDVPQDLGPADFDDWLWKREKPRLVVPVGTTIQRRDFFTPFSQLPHKYDSRRGGFSKNRGHWCFLGEILEYPLFILPMSLEVMDMHNKKTKVHFYTETEGTEVEEHHQKPGSTVAILNATQDDFQFGPPLGIRHKDPRMIKILALEHEVRSFSTPQGKDLIHCHGCGKKAISSSMKRCAKCWSFWYCSKDCQMVGWITKAHKVTCKFLKDPDLRGLFLTQWHKVVDNCTGFPLKGVDGPC</sequence>
<reference evidence="7 8" key="1">
    <citation type="journal article" date="2020" name="bioRxiv">
        <title>Whole genome comparisons of ergot fungi reveals the divergence and evolution of species within the genus Claviceps are the result of varying mechanisms driving genome evolution and host range expansion.</title>
        <authorList>
            <person name="Wyka S.A."/>
            <person name="Mondo S.J."/>
            <person name="Liu M."/>
            <person name="Dettman J."/>
            <person name="Nalam V."/>
            <person name="Broders K.D."/>
        </authorList>
    </citation>
    <scope>NUCLEOTIDE SEQUENCE [LARGE SCALE GENOMIC DNA]</scope>
    <source>
        <strain evidence="7 8">Clav52</strain>
    </source>
</reference>
<evidence type="ECO:0000313" key="8">
    <source>
        <dbReference type="Proteomes" id="UP000707071"/>
    </source>
</evidence>
<evidence type="ECO:0000256" key="4">
    <source>
        <dbReference type="PROSITE-ProRule" id="PRU00134"/>
    </source>
</evidence>
<dbReference type="CDD" id="cd20071">
    <property type="entry name" value="SET_SMYD"/>
    <property type="match status" value="1"/>
</dbReference>
<dbReference type="PANTHER" id="PTHR47332">
    <property type="entry name" value="SET DOMAIN-CONTAINING PROTEIN 5"/>
    <property type="match status" value="1"/>
</dbReference>
<dbReference type="SUPFAM" id="SSF82199">
    <property type="entry name" value="SET domain"/>
    <property type="match status" value="1"/>
</dbReference>
<keyword evidence="8" id="KW-1185">Reference proteome</keyword>
<dbReference type="InterPro" id="IPR001214">
    <property type="entry name" value="SET_dom"/>
</dbReference>
<name>A0A9P7QJ72_9HYPO</name>